<reference evidence="2 3" key="2">
    <citation type="submission" date="2020-07" db="EMBL/GenBank/DDBJ databases">
        <authorList>
            <person name="Yu X."/>
        </authorList>
    </citation>
    <scope>NUCLEOTIDE SEQUENCE [LARGE SCALE GENOMIC DNA]</scope>
    <source>
        <strain evidence="3">24</strain>
    </source>
</reference>
<evidence type="ECO:0000313" key="2">
    <source>
        <dbReference type="EMBL" id="QLL09951.1"/>
    </source>
</evidence>
<evidence type="ECO:0000256" key="1">
    <source>
        <dbReference type="SAM" id="Phobius"/>
    </source>
</evidence>
<feature type="transmembrane region" description="Helical" evidence="1">
    <location>
        <begin position="20"/>
        <end position="40"/>
    </location>
</feature>
<proteinExistence type="predicted"/>
<evidence type="ECO:0000313" key="3">
    <source>
        <dbReference type="Proteomes" id="UP000510682"/>
    </source>
</evidence>
<dbReference type="AlphaFoldDB" id="A0A7D6HU24"/>
<name>A0A7D6HU24_9MYCO</name>
<sequence>MTPDLAQPVYRRQSSAASKLVRELVFPILGVAAIVGYADVRIPMGLPGHRGLIWLTLLVAVALATQRRATVIAVGAAATVATLAMPGSTRYLAAAVLLYAVATTVWRSRHRGCWVALAAAPIHLVALAGGAWPTEKVWLHLGFGLIAGLLGWAIASVIVSAVPRP</sequence>
<feature type="transmembrane region" description="Helical" evidence="1">
    <location>
        <begin position="52"/>
        <end position="77"/>
    </location>
</feature>
<protein>
    <submittedName>
        <fullName evidence="2">Uncharacterized protein</fullName>
    </submittedName>
</protein>
<keyword evidence="1" id="KW-0472">Membrane</keyword>
<feature type="transmembrane region" description="Helical" evidence="1">
    <location>
        <begin position="113"/>
        <end position="132"/>
    </location>
</feature>
<keyword evidence="1" id="KW-1133">Transmembrane helix</keyword>
<dbReference type="KEGG" id="mgor:H0P51_02795"/>
<reference evidence="3" key="1">
    <citation type="submission" date="2020-07" db="EMBL/GenBank/DDBJ databases">
        <title>Description of Mycobacterium gordonae subsp. intergordonae subsp.nov. and Mycobacterium gordonae subsp. gordonae subsp. nov.</title>
        <authorList>
            <person name="Yu X."/>
        </authorList>
    </citation>
    <scope>NUCLEOTIDE SEQUENCE [LARGE SCALE GENOMIC DNA]</scope>
    <source>
        <strain evidence="3">24</strain>
    </source>
</reference>
<organism evidence="2 3">
    <name type="scientific">Mycobacterium vicinigordonae</name>
    <dbReference type="NCBI Taxonomy" id="1719132"/>
    <lineage>
        <taxon>Bacteria</taxon>
        <taxon>Bacillati</taxon>
        <taxon>Actinomycetota</taxon>
        <taxon>Actinomycetes</taxon>
        <taxon>Mycobacteriales</taxon>
        <taxon>Mycobacteriaceae</taxon>
        <taxon>Mycobacterium</taxon>
    </lineage>
</organism>
<dbReference type="EMBL" id="CP059165">
    <property type="protein sequence ID" value="QLL09951.1"/>
    <property type="molecule type" value="Genomic_DNA"/>
</dbReference>
<keyword evidence="3" id="KW-1185">Reference proteome</keyword>
<accession>A0A7D6HU24</accession>
<gene>
    <name evidence="2" type="ORF">H0P51_02795</name>
</gene>
<feature type="transmembrane region" description="Helical" evidence="1">
    <location>
        <begin position="138"/>
        <end position="162"/>
    </location>
</feature>
<dbReference type="RefSeq" id="WP_180918697.1">
    <property type="nucleotide sequence ID" value="NZ_CP059165.1"/>
</dbReference>
<reference evidence="3" key="3">
    <citation type="submission" date="2023-07" db="EMBL/GenBank/DDBJ databases">
        <title>Description of Mycobacterium gordonae subsp. intergordonae subsp.nov. and Mycobacterium gordonae subsp. gordonae subsp. nov.</title>
        <authorList>
            <person name="Huang H."/>
        </authorList>
    </citation>
    <scope>NUCLEOTIDE SEQUENCE [LARGE SCALE GENOMIC DNA]</scope>
    <source>
        <strain evidence="3">24</strain>
    </source>
</reference>
<keyword evidence="1" id="KW-0812">Transmembrane</keyword>
<dbReference type="Proteomes" id="UP000510682">
    <property type="component" value="Chromosome"/>
</dbReference>